<protein>
    <submittedName>
        <fullName evidence="1">Uncharacterized protein</fullName>
    </submittedName>
</protein>
<comment type="caution">
    <text evidence="1">The sequence shown here is derived from an EMBL/GenBank/DDBJ whole genome shotgun (WGS) entry which is preliminary data.</text>
</comment>
<evidence type="ECO:0000313" key="1">
    <source>
        <dbReference type="EMBL" id="MCR0982376.1"/>
    </source>
</evidence>
<proteinExistence type="predicted"/>
<dbReference type="Proteomes" id="UP001524642">
    <property type="component" value="Unassembled WGS sequence"/>
</dbReference>
<dbReference type="RefSeq" id="WP_257716047.1">
    <property type="nucleotide sequence ID" value="NZ_JANJOU010000007.1"/>
</dbReference>
<name>A0ABT1X2N3_9PROT</name>
<dbReference type="EMBL" id="JANJOU010000007">
    <property type="protein sequence ID" value="MCR0982376.1"/>
    <property type="molecule type" value="Genomic_DNA"/>
</dbReference>
<keyword evidence="2" id="KW-1185">Reference proteome</keyword>
<organism evidence="1 2">
    <name type="scientific">Roseomonas populi</name>
    <dbReference type="NCBI Taxonomy" id="3121582"/>
    <lineage>
        <taxon>Bacteria</taxon>
        <taxon>Pseudomonadati</taxon>
        <taxon>Pseudomonadota</taxon>
        <taxon>Alphaproteobacteria</taxon>
        <taxon>Acetobacterales</taxon>
        <taxon>Roseomonadaceae</taxon>
        <taxon>Roseomonas</taxon>
    </lineage>
</organism>
<evidence type="ECO:0000313" key="2">
    <source>
        <dbReference type="Proteomes" id="UP001524642"/>
    </source>
</evidence>
<sequence length="54" mass="5999">MGMGLHNRVVQQTFLLYVWEFGGSGVEVAHAGTRLIPKLDWNAITWTRAGEGRA</sequence>
<accession>A0ABT1X2N3</accession>
<reference evidence="1 2" key="1">
    <citation type="submission" date="2022-06" db="EMBL/GenBank/DDBJ databases">
        <title>Roseomonas CN29.</title>
        <authorList>
            <person name="Cheng Y."/>
            <person name="He X."/>
        </authorList>
    </citation>
    <scope>NUCLEOTIDE SEQUENCE [LARGE SCALE GENOMIC DNA]</scope>
    <source>
        <strain evidence="1 2">CN29</strain>
    </source>
</reference>
<gene>
    <name evidence="1" type="ORF">NRP21_09980</name>
</gene>